<dbReference type="PANTHER" id="PTHR33116">
    <property type="entry name" value="REVERSE TRANSCRIPTASE ZINC-BINDING DOMAIN-CONTAINING PROTEIN-RELATED-RELATED"/>
    <property type="match status" value="1"/>
</dbReference>
<organism evidence="2">
    <name type="scientific">Sesamum latifolium</name>
    <dbReference type="NCBI Taxonomy" id="2727402"/>
    <lineage>
        <taxon>Eukaryota</taxon>
        <taxon>Viridiplantae</taxon>
        <taxon>Streptophyta</taxon>
        <taxon>Embryophyta</taxon>
        <taxon>Tracheophyta</taxon>
        <taxon>Spermatophyta</taxon>
        <taxon>Magnoliopsida</taxon>
        <taxon>eudicotyledons</taxon>
        <taxon>Gunneridae</taxon>
        <taxon>Pentapetalae</taxon>
        <taxon>asterids</taxon>
        <taxon>lamiids</taxon>
        <taxon>Lamiales</taxon>
        <taxon>Pedaliaceae</taxon>
        <taxon>Sesamum</taxon>
    </lineage>
</organism>
<evidence type="ECO:0000313" key="2">
    <source>
        <dbReference type="EMBL" id="KAL0405476.1"/>
    </source>
</evidence>
<dbReference type="PROSITE" id="PS50878">
    <property type="entry name" value="RT_POL"/>
    <property type="match status" value="1"/>
</dbReference>
<dbReference type="AlphaFoldDB" id="A0AAW2TPD4"/>
<evidence type="ECO:0000259" key="1">
    <source>
        <dbReference type="PROSITE" id="PS50878"/>
    </source>
</evidence>
<dbReference type="EMBL" id="JACGWN010000014">
    <property type="protein sequence ID" value="KAL0405476.1"/>
    <property type="molecule type" value="Genomic_DNA"/>
</dbReference>
<reference evidence="2" key="2">
    <citation type="journal article" date="2024" name="Plant">
        <title>Genomic evolution and insights into agronomic trait innovations of Sesamum species.</title>
        <authorList>
            <person name="Miao H."/>
            <person name="Wang L."/>
            <person name="Qu L."/>
            <person name="Liu H."/>
            <person name="Sun Y."/>
            <person name="Le M."/>
            <person name="Wang Q."/>
            <person name="Wei S."/>
            <person name="Zheng Y."/>
            <person name="Lin W."/>
            <person name="Duan Y."/>
            <person name="Cao H."/>
            <person name="Xiong S."/>
            <person name="Wang X."/>
            <person name="Wei L."/>
            <person name="Li C."/>
            <person name="Ma Q."/>
            <person name="Ju M."/>
            <person name="Zhao R."/>
            <person name="Li G."/>
            <person name="Mu C."/>
            <person name="Tian Q."/>
            <person name="Mei H."/>
            <person name="Zhang T."/>
            <person name="Gao T."/>
            <person name="Zhang H."/>
        </authorList>
    </citation>
    <scope>NUCLEOTIDE SEQUENCE</scope>
    <source>
        <strain evidence="2">KEN1</strain>
    </source>
</reference>
<dbReference type="CDD" id="cd01650">
    <property type="entry name" value="RT_nLTR_like"/>
    <property type="match status" value="1"/>
</dbReference>
<sequence>MGAKKEILWKQRTKALWLKEGDRNTSFLHAKANKHRLRKEIKKTTNEQGVEVTDIKEIWQVILRYFQSIFASTNPTNEAIEVVLWTLEWWVTTTMNNTLVPPFTLEEIKLALKQMHPLKSSGPNGSFNPLMNFTHIVLIPKCTNPSEMSHFPPISLCNIVYKLTSKTIANRIKPFLDKLISNTQAVFVPGRLITDNILVAYELKHFLKHKNKGKKRYVSLKLDISKAYDRVEWSFLESVLNRLGFHPRFVSLIMTCVTTVSFSYLLNGKQFGFLKQERGLWQEDHLPAYLFLICTEAFSRMIRMAETKGRIEGIAVSRLVPIISHLLFADDTLVFCQATPEALSCIQGIILAFEKAWGLKINTHKLAKVFSRNVEEDSRMDLSNIVGVTVVPKHDKNLSLLMIAGRSKKELFEGIKDRIWRKLHSWLAKKLSQVGRVVLVKIVLQTTPIYAMSYFRLLDSFLSEIENTMANFFWHGGNESKIHWMAWTKLC</sequence>
<dbReference type="PANTHER" id="PTHR33116:SF86">
    <property type="entry name" value="REVERSE TRANSCRIPTASE DOMAIN-CONTAINING PROTEIN"/>
    <property type="match status" value="1"/>
</dbReference>
<reference evidence="2" key="1">
    <citation type="submission" date="2020-06" db="EMBL/GenBank/DDBJ databases">
        <authorList>
            <person name="Li T."/>
            <person name="Hu X."/>
            <person name="Zhang T."/>
            <person name="Song X."/>
            <person name="Zhang H."/>
            <person name="Dai N."/>
            <person name="Sheng W."/>
            <person name="Hou X."/>
            <person name="Wei L."/>
        </authorList>
    </citation>
    <scope>NUCLEOTIDE SEQUENCE</scope>
    <source>
        <strain evidence="2">KEN1</strain>
        <tissue evidence="2">Leaf</tissue>
    </source>
</reference>
<comment type="caution">
    <text evidence="2">The sequence shown here is derived from an EMBL/GenBank/DDBJ whole genome shotgun (WGS) entry which is preliminary data.</text>
</comment>
<name>A0AAW2TPD4_9LAMI</name>
<dbReference type="Pfam" id="PF00078">
    <property type="entry name" value="RVT_1"/>
    <property type="match status" value="1"/>
</dbReference>
<feature type="domain" description="Reverse transcriptase" evidence="1">
    <location>
        <begin position="120"/>
        <end position="390"/>
    </location>
</feature>
<protein>
    <recommendedName>
        <fullName evidence="1">Reverse transcriptase domain-containing protein</fullName>
    </recommendedName>
</protein>
<dbReference type="InterPro" id="IPR000477">
    <property type="entry name" value="RT_dom"/>
</dbReference>
<proteinExistence type="predicted"/>
<accession>A0AAW2TPD4</accession>
<gene>
    <name evidence="2" type="ORF">Slati_3861500</name>
</gene>